<dbReference type="InterPro" id="IPR003097">
    <property type="entry name" value="CysJ-like_FAD-binding"/>
</dbReference>
<evidence type="ECO:0000256" key="9">
    <source>
        <dbReference type="ARBA" id="ARBA00023002"/>
    </source>
</evidence>
<dbReference type="PROSITE" id="PS00086">
    <property type="entry name" value="CYTOCHROME_P450"/>
    <property type="match status" value="1"/>
</dbReference>
<dbReference type="RefSeq" id="WP_185073392.1">
    <property type="nucleotide sequence ID" value="NZ_JACHMB010000001.1"/>
</dbReference>
<keyword evidence="17" id="KW-1185">Reference proteome</keyword>
<dbReference type="InterPro" id="IPR001433">
    <property type="entry name" value="OxRdtase_FAD/NAD-bd"/>
</dbReference>
<keyword evidence="9 12" id="KW-0560">Oxidoreductase</keyword>
<evidence type="ECO:0000259" key="14">
    <source>
        <dbReference type="PROSITE" id="PS50902"/>
    </source>
</evidence>
<dbReference type="Gene3D" id="3.40.50.80">
    <property type="entry name" value="Nucleotide-binding domain of ferredoxin-NADP reductase (FNR) module"/>
    <property type="match status" value="1"/>
</dbReference>
<comment type="caution">
    <text evidence="16">The sequence shown here is derived from an EMBL/GenBank/DDBJ whole genome shotgun (WGS) entry which is preliminary data.</text>
</comment>
<organism evidence="16 17">
    <name type="scientific">Nonomuraea jabiensis</name>
    <dbReference type="NCBI Taxonomy" id="882448"/>
    <lineage>
        <taxon>Bacteria</taxon>
        <taxon>Bacillati</taxon>
        <taxon>Actinomycetota</taxon>
        <taxon>Actinomycetes</taxon>
        <taxon>Streptosporangiales</taxon>
        <taxon>Streptosporangiaceae</taxon>
        <taxon>Nonomuraea</taxon>
    </lineage>
</organism>
<keyword evidence="6 12" id="KW-0479">Metal-binding</keyword>
<dbReference type="PANTHER" id="PTHR19384">
    <property type="entry name" value="NITRIC OXIDE SYNTHASE-RELATED"/>
    <property type="match status" value="1"/>
</dbReference>
<evidence type="ECO:0000256" key="4">
    <source>
        <dbReference type="ARBA" id="ARBA00022630"/>
    </source>
</evidence>
<dbReference type="Pfam" id="PF00175">
    <property type="entry name" value="NAD_binding_1"/>
    <property type="match status" value="1"/>
</dbReference>
<dbReference type="SUPFAM" id="SSF52218">
    <property type="entry name" value="Flavoproteins"/>
    <property type="match status" value="1"/>
</dbReference>
<dbReference type="InterPro" id="IPR039261">
    <property type="entry name" value="FNR_nucleotide-bd"/>
</dbReference>
<keyword evidence="4 12" id="KW-0285">Flavoprotein</keyword>
<comment type="cofactor">
    <cofactor evidence="12">
        <name>FAD</name>
        <dbReference type="ChEBI" id="CHEBI:57692"/>
    </cofactor>
    <cofactor evidence="12">
        <name>FMN</name>
        <dbReference type="ChEBI" id="CHEBI:58210"/>
    </cofactor>
</comment>
<dbReference type="Pfam" id="PF00258">
    <property type="entry name" value="Flavodoxin_1"/>
    <property type="match status" value="1"/>
</dbReference>
<evidence type="ECO:0000256" key="8">
    <source>
        <dbReference type="ARBA" id="ARBA00022857"/>
    </source>
</evidence>
<dbReference type="InterPro" id="IPR001128">
    <property type="entry name" value="Cyt_P450"/>
</dbReference>
<evidence type="ECO:0000256" key="13">
    <source>
        <dbReference type="PIRSR" id="PIRSR000209-1"/>
    </source>
</evidence>
<dbReference type="Gene3D" id="1.10.630.10">
    <property type="entry name" value="Cytochrome P450"/>
    <property type="match status" value="1"/>
</dbReference>
<gene>
    <name evidence="16" type="ORF">HD596_006897</name>
</gene>
<dbReference type="InterPro" id="IPR017927">
    <property type="entry name" value="FAD-bd_FR_type"/>
</dbReference>
<evidence type="ECO:0000256" key="7">
    <source>
        <dbReference type="ARBA" id="ARBA00022827"/>
    </source>
</evidence>
<dbReference type="Gene3D" id="1.20.990.10">
    <property type="entry name" value="NADPH-cytochrome p450 Reductase, Chain A, domain 3"/>
    <property type="match status" value="1"/>
</dbReference>
<keyword evidence="11 12" id="KW-0503">Monooxygenase</keyword>
<keyword evidence="7 12" id="KW-0274">FAD</keyword>
<dbReference type="GO" id="GO:0010181">
    <property type="term" value="F:FMN binding"/>
    <property type="evidence" value="ECO:0007669"/>
    <property type="project" value="UniProtKB-UniRule"/>
</dbReference>
<dbReference type="InterPro" id="IPR036396">
    <property type="entry name" value="Cyt_P450_sf"/>
</dbReference>
<evidence type="ECO:0000313" key="16">
    <source>
        <dbReference type="EMBL" id="MBB5780141.1"/>
    </source>
</evidence>
<sequence length="1036" mass="113636">MAEIPAPQGLPILGNTLQIPSHSPVEHFIQVASQYDEGIFRLEVAGRTIVLVYDPDLVAEVCDESRFVKRIKPPLTIVRDFAGDGLFTANPDEPAWGHAHRILMPAFSQRAMKAYYGQMLEVAEQLVESWAARQGEDLPVADDMTRLTLDTISLTGFGYRFHSFDSPELHPFLQAMGGALTEAMLRNQQLPFVTKLKRGREEAYRRDIATMQSLVDDVIRQRRAEGATGSKDLLGLMLEASDPQSGARLSDENIRNQVLTFLIAGHETTSGLLSFALYNLLREPHTLARAYEEVDRLLPGDEPPTYETIMKLDVIARILEETLRHWSPIPAFNVSAVEDTTIGGYPIARDQGVGVLLPVLHRNPKAWERPDEFDIDRWLPENKRSHHPGAYKPFGNGERACIGRQFALTEARLALAMILRRFAISDPNVYRMKIKQTLTLKPDGFTLRVRERRAHERAVVVVQEAEESAQQEIAVTGVPLTVAYGSNLGTSSDIAERLAERAGRAGFATTLTSLDDMTPPSEGLLIVVASSYNGKAPDNAQRFDALETLPDLSGVRLAVLGCGNTQWPTYQEFPKRAYEKLTAAGAVPLIERGEADADGDFDGDVTAWTAGLWAALAEEYSTPANLGTESAGPRYEMEVLSEAEVRPSVVSSRAFPLTVVSNEELTSDPTGLWDFSTEAPRPGVRSIVARLPEGVTYSAGDHVAVFAKNDPELVEWALRCLRVPREQVVRLRAAGTTHLPVDTPVTAGLLLTEFAELQEVATRSDLEALAAHTACPWTKSQLAELTANYADEILAKRVSPLTLLDRFPAIELPLPVFLELAGPIKPRYYSVSSSPLADPSLVRLTVGLVEGPAWSGTGTYQGMCSAYLAGLKEGEVFYGYIRVPAPPFRLPDDPATPVILVGPGTGFAPLRGFIEERLLAGAPGRAAVFTGCRHPQHDDLYADDLSRWGVPRHTAYSAVPGHPYRFVQDAIAAHADEVWELLSQGAYVYVCGDGLRMAPAVRQALLDIHRSRTGEDGAGWLADLESSGRYQQDVFA</sequence>
<dbReference type="PANTHER" id="PTHR19384:SF17">
    <property type="entry name" value="NADPH--CYTOCHROME P450 REDUCTASE"/>
    <property type="match status" value="1"/>
</dbReference>
<dbReference type="InterPro" id="IPR029039">
    <property type="entry name" value="Flavoprotein-like_sf"/>
</dbReference>
<dbReference type="CDD" id="cd06206">
    <property type="entry name" value="bifunctional_CYPOR"/>
    <property type="match status" value="1"/>
</dbReference>
<keyword evidence="8 12" id="KW-0521">NADP</keyword>
<dbReference type="Gene3D" id="3.40.50.360">
    <property type="match status" value="1"/>
</dbReference>
<evidence type="ECO:0000256" key="10">
    <source>
        <dbReference type="ARBA" id="ARBA00023004"/>
    </source>
</evidence>
<dbReference type="InterPro" id="IPR023206">
    <property type="entry name" value="Bifunctional_P450_P450_red"/>
</dbReference>
<dbReference type="CDD" id="cd11068">
    <property type="entry name" value="CYP120A1"/>
    <property type="match status" value="1"/>
</dbReference>
<feature type="binding site" description="axial binding residue" evidence="13">
    <location>
        <position position="401"/>
    </location>
    <ligand>
        <name>heme</name>
        <dbReference type="ChEBI" id="CHEBI:30413"/>
    </ligand>
    <ligandPart>
        <name>Fe</name>
        <dbReference type="ChEBI" id="CHEBI:18248"/>
    </ligandPart>
</feature>
<dbReference type="EC" id="1.6.2.4" evidence="12"/>
<evidence type="ECO:0000256" key="1">
    <source>
        <dbReference type="ARBA" id="ARBA00010018"/>
    </source>
</evidence>
<dbReference type="InterPro" id="IPR017972">
    <property type="entry name" value="Cyt_P450_CS"/>
</dbReference>
<dbReference type="GO" id="GO:0020037">
    <property type="term" value="F:heme binding"/>
    <property type="evidence" value="ECO:0007669"/>
    <property type="project" value="UniProtKB-UniRule"/>
</dbReference>
<dbReference type="Pfam" id="PF00667">
    <property type="entry name" value="FAD_binding_1"/>
    <property type="match status" value="1"/>
</dbReference>
<feature type="domain" description="FAD-binding FR-type" evidence="15">
    <location>
        <begin position="652"/>
        <end position="891"/>
    </location>
</feature>
<proteinExistence type="inferred from homology"/>
<evidence type="ECO:0000256" key="11">
    <source>
        <dbReference type="ARBA" id="ARBA00023033"/>
    </source>
</evidence>
<dbReference type="InterPro" id="IPR017938">
    <property type="entry name" value="Riboflavin_synthase-like_b-brl"/>
</dbReference>
<dbReference type="InterPro" id="IPR023173">
    <property type="entry name" value="NADPH_Cyt_P450_Rdtase_alpha"/>
</dbReference>
<comment type="similarity">
    <text evidence="1 12">In the N-terminal section; belongs to the cytochrome P450 family.</text>
</comment>
<dbReference type="Pfam" id="PF00067">
    <property type="entry name" value="p450"/>
    <property type="match status" value="1"/>
</dbReference>
<comment type="catalytic activity">
    <reaction evidence="12">
        <text>2 oxidized [cytochrome P450] + NADPH = 2 reduced [cytochrome P450] + NADP(+) + H(+)</text>
        <dbReference type="Rhea" id="RHEA:24040"/>
        <dbReference type="Rhea" id="RHEA-COMP:14627"/>
        <dbReference type="Rhea" id="RHEA-COMP:14628"/>
        <dbReference type="ChEBI" id="CHEBI:15378"/>
        <dbReference type="ChEBI" id="CHEBI:55376"/>
        <dbReference type="ChEBI" id="CHEBI:57783"/>
        <dbReference type="ChEBI" id="CHEBI:58349"/>
        <dbReference type="ChEBI" id="CHEBI:60344"/>
        <dbReference type="EC" id="1.6.2.4"/>
    </reaction>
</comment>
<dbReference type="GO" id="GO:0005829">
    <property type="term" value="C:cytosol"/>
    <property type="evidence" value="ECO:0007669"/>
    <property type="project" value="TreeGrafter"/>
</dbReference>
<dbReference type="PROSITE" id="PS51384">
    <property type="entry name" value="FAD_FR"/>
    <property type="match status" value="1"/>
</dbReference>
<comment type="catalytic activity">
    <reaction evidence="12">
        <text>an organic molecule + reduced [NADPH--hemoprotein reductase] + O2 = an alcohol + oxidized [NADPH--hemoprotein reductase] + H2O + H(+)</text>
        <dbReference type="Rhea" id="RHEA:17149"/>
        <dbReference type="Rhea" id="RHEA-COMP:11964"/>
        <dbReference type="Rhea" id="RHEA-COMP:11965"/>
        <dbReference type="ChEBI" id="CHEBI:15377"/>
        <dbReference type="ChEBI" id="CHEBI:15378"/>
        <dbReference type="ChEBI" id="CHEBI:15379"/>
        <dbReference type="ChEBI" id="CHEBI:30879"/>
        <dbReference type="ChEBI" id="CHEBI:57618"/>
        <dbReference type="ChEBI" id="CHEBI:58210"/>
        <dbReference type="ChEBI" id="CHEBI:142491"/>
        <dbReference type="EC" id="1.14.14.1"/>
    </reaction>
</comment>
<dbReference type="GO" id="GO:0070330">
    <property type="term" value="F:aromatase activity"/>
    <property type="evidence" value="ECO:0007669"/>
    <property type="project" value="UniProtKB-UniRule"/>
</dbReference>
<dbReference type="FunFam" id="1.10.630.10:FF:000040">
    <property type="entry name" value="Bifunctional cytochrome P450/NADPH--P450 reductase"/>
    <property type="match status" value="1"/>
</dbReference>
<dbReference type="GO" id="GO:0005506">
    <property type="term" value="F:iron ion binding"/>
    <property type="evidence" value="ECO:0007669"/>
    <property type="project" value="UniProtKB-UniRule"/>
</dbReference>
<evidence type="ECO:0000256" key="12">
    <source>
        <dbReference type="PIRNR" id="PIRNR000209"/>
    </source>
</evidence>
<reference evidence="16 17" key="1">
    <citation type="submission" date="2020-08" db="EMBL/GenBank/DDBJ databases">
        <title>Sequencing the genomes of 1000 actinobacteria strains.</title>
        <authorList>
            <person name="Klenk H.-P."/>
        </authorList>
    </citation>
    <scope>NUCLEOTIDE SEQUENCE [LARGE SCALE GENOMIC DNA]</scope>
    <source>
        <strain evidence="16 17">DSM 45507</strain>
    </source>
</reference>
<dbReference type="EMBL" id="JACHMB010000001">
    <property type="protein sequence ID" value="MBB5780141.1"/>
    <property type="molecule type" value="Genomic_DNA"/>
</dbReference>
<dbReference type="SUPFAM" id="SSF63380">
    <property type="entry name" value="Riboflavin synthase domain-like"/>
    <property type="match status" value="1"/>
</dbReference>
<dbReference type="Gene3D" id="2.40.30.10">
    <property type="entry name" value="Translation factors"/>
    <property type="match status" value="1"/>
</dbReference>
<protein>
    <recommendedName>
        <fullName evidence="12">Bifunctional cytochrome P450/NADPH--P450 reductase</fullName>
    </recommendedName>
    <domain>
        <recommendedName>
            <fullName evidence="12">Cytochrome P450</fullName>
            <ecNumber evidence="12">1.14.14.1</ecNumber>
        </recommendedName>
    </domain>
    <domain>
        <recommendedName>
            <fullName evidence="12">NADPH--cytochrome P450 reductase</fullName>
            <ecNumber evidence="12">1.6.2.4</ecNumber>
        </recommendedName>
    </domain>
</protein>
<dbReference type="GO" id="GO:0003958">
    <property type="term" value="F:NADPH-hemoprotein reductase activity"/>
    <property type="evidence" value="ECO:0007669"/>
    <property type="project" value="UniProtKB-UniRule"/>
</dbReference>
<feature type="domain" description="Flavodoxin-like" evidence="14">
    <location>
        <begin position="480"/>
        <end position="613"/>
    </location>
</feature>
<evidence type="ECO:0000256" key="5">
    <source>
        <dbReference type="ARBA" id="ARBA00022643"/>
    </source>
</evidence>
<keyword evidence="2 12" id="KW-0813">Transport</keyword>
<dbReference type="GO" id="GO:0050660">
    <property type="term" value="F:flavin adenine dinucleotide binding"/>
    <property type="evidence" value="ECO:0007669"/>
    <property type="project" value="TreeGrafter"/>
</dbReference>
<dbReference type="AlphaFoldDB" id="A0A7W9GAM1"/>
<dbReference type="SUPFAM" id="SSF52343">
    <property type="entry name" value="Ferredoxin reductase-like, C-terminal NADP-linked domain"/>
    <property type="match status" value="1"/>
</dbReference>
<accession>A0A7W9GAM1</accession>
<dbReference type="Proteomes" id="UP000579153">
    <property type="component" value="Unassembled WGS sequence"/>
</dbReference>
<dbReference type="InterPro" id="IPR001709">
    <property type="entry name" value="Flavoprot_Pyr_Nucl_cyt_Rdtase"/>
</dbReference>
<evidence type="ECO:0000256" key="3">
    <source>
        <dbReference type="ARBA" id="ARBA00022617"/>
    </source>
</evidence>
<evidence type="ECO:0000256" key="2">
    <source>
        <dbReference type="ARBA" id="ARBA00022448"/>
    </source>
</evidence>
<dbReference type="PROSITE" id="PS50902">
    <property type="entry name" value="FLAVODOXIN_LIKE"/>
    <property type="match status" value="1"/>
</dbReference>
<name>A0A7W9GAM1_9ACTN</name>
<dbReference type="PRINTS" id="PR00371">
    <property type="entry name" value="FPNCR"/>
</dbReference>
<evidence type="ECO:0000256" key="6">
    <source>
        <dbReference type="ARBA" id="ARBA00022723"/>
    </source>
</evidence>
<dbReference type="PIRSF" id="PIRSF000209">
    <property type="entry name" value="Bifunctional_P450_P450R"/>
    <property type="match status" value="1"/>
</dbReference>
<keyword evidence="5 12" id="KW-0288">FMN</keyword>
<dbReference type="EC" id="1.14.14.1" evidence="12"/>
<dbReference type="SUPFAM" id="SSF48264">
    <property type="entry name" value="Cytochrome P450"/>
    <property type="match status" value="1"/>
</dbReference>
<comment type="cofactor">
    <cofactor evidence="12 13">
        <name>heme</name>
        <dbReference type="ChEBI" id="CHEBI:30413"/>
    </cofactor>
</comment>
<evidence type="ECO:0000259" key="15">
    <source>
        <dbReference type="PROSITE" id="PS51384"/>
    </source>
</evidence>
<keyword evidence="3 12" id="KW-0349">Heme</keyword>
<dbReference type="InterPro" id="IPR008254">
    <property type="entry name" value="Flavodoxin/NO_synth"/>
</dbReference>
<evidence type="ECO:0000313" key="17">
    <source>
        <dbReference type="Proteomes" id="UP000579153"/>
    </source>
</evidence>
<keyword evidence="10 12" id="KW-0408">Iron</keyword>
<keyword evidence="12" id="KW-0249">Electron transport</keyword>